<dbReference type="Proteomes" id="UP001319874">
    <property type="component" value="Chromosome 4"/>
</dbReference>
<organism evidence="5 6">
    <name type="scientific">Paraburkholderia terrae</name>
    <dbReference type="NCBI Taxonomy" id="311230"/>
    <lineage>
        <taxon>Bacteria</taxon>
        <taxon>Pseudomonadati</taxon>
        <taxon>Pseudomonadota</taxon>
        <taxon>Betaproteobacteria</taxon>
        <taxon>Burkholderiales</taxon>
        <taxon>Burkholderiaceae</taxon>
        <taxon>Paraburkholderia</taxon>
    </lineage>
</organism>
<dbReference type="InterPro" id="IPR002068">
    <property type="entry name" value="A-crystallin/Hsp20_dom"/>
</dbReference>
<feature type="domain" description="SHSP" evidence="4">
    <location>
        <begin position="24"/>
        <end position="135"/>
    </location>
</feature>
<reference evidence="5 6" key="1">
    <citation type="journal article" date="2022" name="Front. Microbiol.">
        <title>Identification and characterization of a novel class of self-sufficient cytochrome P450 hydroxylase involved in cyclohexanecarboxylate degradation in Paraburkholderia terrae strain KU-64.</title>
        <authorList>
            <person name="Yamamoto T."/>
            <person name="Hasegawa Y."/>
            <person name="Iwaki H."/>
        </authorList>
    </citation>
    <scope>NUCLEOTIDE SEQUENCE [LARGE SCALE GENOMIC DNA]</scope>
    <source>
        <strain evidence="5 6">KU-64</strain>
    </source>
</reference>
<gene>
    <name evidence="5" type="ORF">PTKU64_88440</name>
</gene>
<evidence type="ECO:0000313" key="5">
    <source>
        <dbReference type="EMBL" id="BCZ85169.1"/>
    </source>
</evidence>
<keyword evidence="6" id="KW-1185">Reference proteome</keyword>
<evidence type="ECO:0000256" key="1">
    <source>
        <dbReference type="PROSITE-ProRule" id="PRU00285"/>
    </source>
</evidence>
<dbReference type="InterPro" id="IPR031107">
    <property type="entry name" value="Small_HSP"/>
</dbReference>
<evidence type="ECO:0000256" key="2">
    <source>
        <dbReference type="RuleBase" id="RU003616"/>
    </source>
</evidence>
<dbReference type="SUPFAM" id="SSF49764">
    <property type="entry name" value="HSP20-like chaperones"/>
    <property type="match status" value="1"/>
</dbReference>
<dbReference type="RefSeq" id="WP_229517346.1">
    <property type="nucleotide sequence ID" value="NZ_AP024958.1"/>
</dbReference>
<dbReference type="EMBL" id="AP024958">
    <property type="protein sequence ID" value="BCZ85169.1"/>
    <property type="molecule type" value="Genomic_DNA"/>
</dbReference>
<name>A0ABN6JYG7_9BURK</name>
<feature type="region of interest" description="Disordered" evidence="3">
    <location>
        <begin position="1"/>
        <end position="25"/>
    </location>
</feature>
<evidence type="ECO:0000259" key="4">
    <source>
        <dbReference type="PROSITE" id="PS01031"/>
    </source>
</evidence>
<feature type="compositionally biased region" description="Polar residues" evidence="3">
    <location>
        <begin position="1"/>
        <end position="11"/>
    </location>
</feature>
<accession>A0ABN6JYG7</accession>
<proteinExistence type="inferred from homology"/>
<dbReference type="InterPro" id="IPR008978">
    <property type="entry name" value="HSP20-like_chaperone"/>
</dbReference>
<dbReference type="PROSITE" id="PS01031">
    <property type="entry name" value="SHSP"/>
    <property type="match status" value="1"/>
</dbReference>
<dbReference type="Gene3D" id="2.60.40.790">
    <property type="match status" value="1"/>
</dbReference>
<sequence>MNDTTEVTQRDQAALARREGEQSARRMTITPAVDIFEDGQAVTLWADLPGVTRDKLDVRVHDGNLSIEAEAVVPTPAHLRLQHAEVREPRFARTFTLAPDFDTSKIEASLQDGVLKLTIPRREEARPRRIEIKAG</sequence>
<dbReference type="CDD" id="cd06464">
    <property type="entry name" value="ACD_sHsps-like"/>
    <property type="match status" value="1"/>
</dbReference>
<comment type="similarity">
    <text evidence="1 2">Belongs to the small heat shock protein (HSP20) family.</text>
</comment>
<evidence type="ECO:0000313" key="6">
    <source>
        <dbReference type="Proteomes" id="UP001319874"/>
    </source>
</evidence>
<dbReference type="PANTHER" id="PTHR11527">
    <property type="entry name" value="HEAT-SHOCK PROTEIN 20 FAMILY MEMBER"/>
    <property type="match status" value="1"/>
</dbReference>
<dbReference type="Pfam" id="PF00011">
    <property type="entry name" value="HSP20"/>
    <property type="match status" value="1"/>
</dbReference>
<protein>
    <submittedName>
        <fullName evidence="5">Heat-shock protein</fullName>
    </submittedName>
</protein>
<evidence type="ECO:0000256" key="3">
    <source>
        <dbReference type="SAM" id="MobiDB-lite"/>
    </source>
</evidence>